<dbReference type="PANTHER" id="PTHR42939:SF1">
    <property type="entry name" value="ABC TRANSPORTER ATP-BINDING PROTEIN ALBC-RELATED"/>
    <property type="match status" value="1"/>
</dbReference>
<dbReference type="InterPro" id="IPR003593">
    <property type="entry name" value="AAA+_ATPase"/>
</dbReference>
<proteinExistence type="predicted"/>
<dbReference type="Gene3D" id="3.40.50.300">
    <property type="entry name" value="P-loop containing nucleotide triphosphate hydrolases"/>
    <property type="match status" value="1"/>
</dbReference>
<dbReference type="InterPro" id="IPR027417">
    <property type="entry name" value="P-loop_NTPase"/>
</dbReference>
<comment type="caution">
    <text evidence="8">The sequence shown here is derived from an EMBL/GenBank/DDBJ whole genome shotgun (WGS) entry which is preliminary data.</text>
</comment>
<sequence length="256" mass="26499">MAPVVQLSSAVALLGRFPALAGVDLTVDAGEVVLLQGPNGAGKTTLLRVCAGLVPVVEGTAVVLGSDLVVDPTTVRRRVGYLGHGSGLYPDLTIAENLRFWTRAAGIDLGRADGRADSELTEVTVRLGLDGRLKDLAVARLSEGQRKRAALAVLVLRRPELWLLDEPHAGLDRAGRDLTDQLIGDAAAAGATVIMSSHELDRARSVARRMVTVAGGVITNDTISPDMISPDPISLVANDPSAPAATDPTGPGVSDG</sequence>
<dbReference type="Proteomes" id="UP000018291">
    <property type="component" value="Unassembled WGS sequence"/>
</dbReference>
<keyword evidence="4" id="KW-0067">ATP-binding</keyword>
<dbReference type="GO" id="GO:0005524">
    <property type="term" value="F:ATP binding"/>
    <property type="evidence" value="ECO:0007669"/>
    <property type="project" value="UniProtKB-KW"/>
</dbReference>
<dbReference type="GO" id="GO:0016887">
    <property type="term" value="F:ATP hydrolysis activity"/>
    <property type="evidence" value="ECO:0007669"/>
    <property type="project" value="InterPro"/>
</dbReference>
<dbReference type="PROSITE" id="PS50893">
    <property type="entry name" value="ABC_TRANSPORTER_2"/>
    <property type="match status" value="1"/>
</dbReference>
<evidence type="ECO:0000256" key="6">
    <source>
        <dbReference type="SAM" id="SignalP"/>
    </source>
</evidence>
<keyword evidence="1" id="KW-0813">Transport</keyword>
<dbReference type="GO" id="GO:0017004">
    <property type="term" value="P:cytochrome complex assembly"/>
    <property type="evidence" value="ECO:0007669"/>
    <property type="project" value="UniProtKB-KW"/>
</dbReference>
<dbReference type="InterPro" id="IPR051782">
    <property type="entry name" value="ABC_Transporter_VariousFunc"/>
</dbReference>
<feature type="region of interest" description="Disordered" evidence="5">
    <location>
        <begin position="229"/>
        <end position="256"/>
    </location>
</feature>
<gene>
    <name evidence="8" type="ORF">BN381_310049</name>
</gene>
<evidence type="ECO:0000256" key="1">
    <source>
        <dbReference type="ARBA" id="ARBA00022448"/>
    </source>
</evidence>
<dbReference type="AlphaFoldDB" id="R4YZQ8"/>
<protein>
    <submittedName>
        <fullName evidence="8">Putative Heme exporter protein CcmA</fullName>
    </submittedName>
</protein>
<evidence type="ECO:0000313" key="8">
    <source>
        <dbReference type="EMBL" id="CCM63953.1"/>
    </source>
</evidence>
<dbReference type="InterPro" id="IPR005895">
    <property type="entry name" value="ABC_transptr_haem_export_CcmA"/>
</dbReference>
<evidence type="ECO:0000259" key="7">
    <source>
        <dbReference type="PROSITE" id="PS50893"/>
    </source>
</evidence>
<evidence type="ECO:0000256" key="2">
    <source>
        <dbReference type="ARBA" id="ARBA00022741"/>
    </source>
</evidence>
<dbReference type="STRING" id="1229780.BN381_310049"/>
<dbReference type="Pfam" id="PF00005">
    <property type="entry name" value="ABC_tran"/>
    <property type="match status" value="1"/>
</dbReference>
<feature type="chain" id="PRO_5039711224" evidence="6">
    <location>
        <begin position="22"/>
        <end position="256"/>
    </location>
</feature>
<dbReference type="GO" id="GO:0022857">
    <property type="term" value="F:transmembrane transporter activity"/>
    <property type="evidence" value="ECO:0007669"/>
    <property type="project" value="InterPro"/>
</dbReference>
<evidence type="ECO:0000256" key="5">
    <source>
        <dbReference type="SAM" id="MobiDB-lite"/>
    </source>
</evidence>
<accession>R4YZQ8</accession>
<keyword evidence="9" id="KW-1185">Reference proteome</keyword>
<dbReference type="SMART" id="SM00382">
    <property type="entry name" value="AAA"/>
    <property type="match status" value="1"/>
</dbReference>
<name>R4YZQ8_9ACTN</name>
<dbReference type="EMBL" id="CANL01000025">
    <property type="protein sequence ID" value="CCM63953.1"/>
    <property type="molecule type" value="Genomic_DNA"/>
</dbReference>
<evidence type="ECO:0000256" key="4">
    <source>
        <dbReference type="ARBA" id="ARBA00022840"/>
    </source>
</evidence>
<dbReference type="RefSeq" id="WP_012227342.1">
    <property type="nucleotide sequence ID" value="NZ_HG422565.1"/>
</dbReference>
<evidence type="ECO:0000256" key="3">
    <source>
        <dbReference type="ARBA" id="ARBA00022748"/>
    </source>
</evidence>
<keyword evidence="2" id="KW-0547">Nucleotide-binding</keyword>
<organism evidence="8 9">
    <name type="scientific">Candidatus Neomicrothrix parvicella RN1</name>
    <dbReference type="NCBI Taxonomy" id="1229780"/>
    <lineage>
        <taxon>Bacteria</taxon>
        <taxon>Bacillati</taxon>
        <taxon>Actinomycetota</taxon>
        <taxon>Acidimicrobiia</taxon>
        <taxon>Acidimicrobiales</taxon>
        <taxon>Microthrixaceae</taxon>
        <taxon>Candidatus Neomicrothrix</taxon>
    </lineage>
</organism>
<keyword evidence="3" id="KW-0201">Cytochrome c-type biogenesis</keyword>
<keyword evidence="6" id="KW-0732">Signal</keyword>
<dbReference type="SUPFAM" id="SSF52540">
    <property type="entry name" value="P-loop containing nucleoside triphosphate hydrolases"/>
    <property type="match status" value="1"/>
</dbReference>
<dbReference type="HOGENOM" id="CLU_000604_1_2_11"/>
<evidence type="ECO:0000313" key="9">
    <source>
        <dbReference type="Proteomes" id="UP000018291"/>
    </source>
</evidence>
<dbReference type="InterPro" id="IPR003439">
    <property type="entry name" value="ABC_transporter-like_ATP-bd"/>
</dbReference>
<feature type="domain" description="ABC transporter" evidence="7">
    <location>
        <begin position="5"/>
        <end position="240"/>
    </location>
</feature>
<reference evidence="8 9" key="1">
    <citation type="journal article" date="2013" name="ISME J.">
        <title>Metabolic model for the filamentous 'Candidatus Microthrix parvicella' based on genomic and metagenomic analyses.</title>
        <authorList>
            <person name="Jon McIlroy S."/>
            <person name="Kristiansen R."/>
            <person name="Albertsen M."/>
            <person name="Michael Karst S."/>
            <person name="Rossetti S."/>
            <person name="Lund Nielsen J."/>
            <person name="Tandoi V."/>
            <person name="James Seviour R."/>
            <person name="Nielsen P.H."/>
        </authorList>
    </citation>
    <scope>NUCLEOTIDE SEQUENCE [LARGE SCALE GENOMIC DNA]</scope>
    <source>
        <strain evidence="8 9">RN1</strain>
    </source>
</reference>
<dbReference type="PANTHER" id="PTHR42939">
    <property type="entry name" value="ABC TRANSPORTER ATP-BINDING PROTEIN ALBC-RELATED"/>
    <property type="match status" value="1"/>
</dbReference>
<dbReference type="OrthoDB" id="9804819at2"/>
<dbReference type="eggNOG" id="COG1131">
    <property type="taxonomic scope" value="Bacteria"/>
</dbReference>
<feature type="signal peptide" evidence="6">
    <location>
        <begin position="1"/>
        <end position="21"/>
    </location>
</feature>
<dbReference type="CDD" id="cd03230">
    <property type="entry name" value="ABC_DR_subfamily_A"/>
    <property type="match status" value="1"/>
</dbReference>
<dbReference type="NCBIfam" id="TIGR01189">
    <property type="entry name" value="ccmA"/>
    <property type="match status" value="1"/>
</dbReference>